<protein>
    <submittedName>
        <fullName evidence="1">Uncharacterized protein</fullName>
    </submittedName>
</protein>
<organism evidence="1">
    <name type="scientific">Stegastes partitus</name>
    <name type="common">bicolor damselfish</name>
    <dbReference type="NCBI Taxonomy" id="144197"/>
    <lineage>
        <taxon>Eukaryota</taxon>
        <taxon>Metazoa</taxon>
        <taxon>Chordata</taxon>
        <taxon>Craniata</taxon>
        <taxon>Vertebrata</taxon>
        <taxon>Euteleostomi</taxon>
        <taxon>Actinopterygii</taxon>
        <taxon>Neopterygii</taxon>
        <taxon>Teleostei</taxon>
        <taxon>Neoteleostei</taxon>
        <taxon>Acanthomorphata</taxon>
        <taxon>Ovalentaria</taxon>
        <taxon>Pomacentridae</taxon>
        <taxon>Stegastes</taxon>
    </lineage>
</organism>
<dbReference type="Ensembl" id="ENSSPAT00000002027.1">
    <property type="protein sequence ID" value="ENSSPAP00000001994.1"/>
    <property type="gene ID" value="ENSSPAG00000001533.1"/>
</dbReference>
<name>A0A3B4Z5Q9_9TELE</name>
<evidence type="ECO:0000313" key="1">
    <source>
        <dbReference type="Ensembl" id="ENSSPAP00000001994.1"/>
    </source>
</evidence>
<dbReference type="AlphaFoldDB" id="A0A3B4Z5Q9"/>
<accession>A0A3B4Z5Q9</accession>
<reference evidence="1" key="1">
    <citation type="submission" date="2023-09" db="UniProtKB">
        <authorList>
            <consortium name="Ensembl"/>
        </authorList>
    </citation>
    <scope>IDENTIFICATION</scope>
</reference>
<sequence>MNVLLLHLKPVCDIPSCCERKLLQFFSSFLTQETFFANRDFFVLAFIVSLPVSQLGRLHTIVKDPEELF</sequence>
<proteinExistence type="predicted"/>